<dbReference type="EMBL" id="SGXA01000006">
    <property type="protein sequence ID" value="RZS65086.1"/>
    <property type="molecule type" value="Genomic_DNA"/>
</dbReference>
<sequence length="176" mass="19861">MVQFTATIQKFEEMGEKSGWSYISIPATIARQILPGNKKSFRVKGKLDKYSIKGVSLLPMGGGDFIMALKADVRKAIGKQKGARVEVQLTLDKVPYKINQELLDCLADEPAAQQHFNAMPPSHQAYWSKWIESAKTEATRTKRITQSVIALAKKFDYGQMLRSLKQDNQDRRISNI</sequence>
<accession>A0A4Q7MAR6</accession>
<dbReference type="SUPFAM" id="SSF141694">
    <property type="entry name" value="AF2212/PG0164-like"/>
    <property type="match status" value="1"/>
</dbReference>
<dbReference type="RefSeq" id="WP_130544325.1">
    <property type="nucleotide sequence ID" value="NZ_CP042431.1"/>
</dbReference>
<dbReference type="Pfam" id="PF08922">
    <property type="entry name" value="DUF1905"/>
    <property type="match status" value="1"/>
</dbReference>
<dbReference type="Proteomes" id="UP000293874">
    <property type="component" value="Unassembled WGS sequence"/>
</dbReference>
<gene>
    <name evidence="1" type="ORF">EV199_5841</name>
</gene>
<evidence type="ECO:0000313" key="2">
    <source>
        <dbReference type="Proteomes" id="UP000293874"/>
    </source>
</evidence>
<organism evidence="1 2">
    <name type="scientific">Pseudobacter ginsenosidimutans</name>
    <dbReference type="NCBI Taxonomy" id="661488"/>
    <lineage>
        <taxon>Bacteria</taxon>
        <taxon>Pseudomonadati</taxon>
        <taxon>Bacteroidota</taxon>
        <taxon>Chitinophagia</taxon>
        <taxon>Chitinophagales</taxon>
        <taxon>Chitinophagaceae</taxon>
        <taxon>Pseudobacter</taxon>
    </lineage>
</organism>
<protein>
    <submittedName>
        <fullName evidence="1">Bacteriocin resistance YdeI/OmpD-like protein</fullName>
    </submittedName>
</protein>
<reference evidence="1 2" key="1">
    <citation type="submission" date="2019-02" db="EMBL/GenBank/DDBJ databases">
        <title>Genomic Encyclopedia of Type Strains, Phase IV (KMG-IV): sequencing the most valuable type-strain genomes for metagenomic binning, comparative biology and taxonomic classification.</title>
        <authorList>
            <person name="Goeker M."/>
        </authorList>
    </citation>
    <scope>NUCLEOTIDE SEQUENCE [LARGE SCALE GENOMIC DNA]</scope>
    <source>
        <strain evidence="1 2">DSM 18116</strain>
    </source>
</reference>
<name>A0A4Q7MAR6_9BACT</name>
<comment type="caution">
    <text evidence="1">The sequence shown here is derived from an EMBL/GenBank/DDBJ whole genome shotgun (WGS) entry which is preliminary data.</text>
</comment>
<dbReference type="InterPro" id="IPR037079">
    <property type="entry name" value="AF2212/PG0164-like_sf"/>
</dbReference>
<dbReference type="InterPro" id="IPR015018">
    <property type="entry name" value="DUF1905"/>
</dbReference>
<dbReference type="Pfam" id="PF13376">
    <property type="entry name" value="OmdA"/>
    <property type="match status" value="1"/>
</dbReference>
<evidence type="ECO:0000313" key="1">
    <source>
        <dbReference type="EMBL" id="RZS65086.1"/>
    </source>
</evidence>
<dbReference type="AlphaFoldDB" id="A0A4Q7MAR6"/>
<dbReference type="Gene3D" id="2.40.30.100">
    <property type="entry name" value="AF2212/PG0164-like"/>
    <property type="match status" value="1"/>
</dbReference>
<proteinExistence type="predicted"/>
<dbReference type="OrthoDB" id="680797at2"/>
<keyword evidence="2" id="KW-1185">Reference proteome</keyword>